<feature type="region of interest" description="Disordered" evidence="1">
    <location>
        <begin position="89"/>
        <end position="109"/>
    </location>
</feature>
<evidence type="ECO:0000313" key="3">
    <source>
        <dbReference type="Proteomes" id="UP001283361"/>
    </source>
</evidence>
<comment type="caution">
    <text evidence="2">The sequence shown here is derived from an EMBL/GenBank/DDBJ whole genome shotgun (WGS) entry which is preliminary data.</text>
</comment>
<protein>
    <submittedName>
        <fullName evidence="2">Uncharacterized protein</fullName>
    </submittedName>
</protein>
<proteinExistence type="predicted"/>
<evidence type="ECO:0000313" key="2">
    <source>
        <dbReference type="EMBL" id="KAK3802544.1"/>
    </source>
</evidence>
<sequence length="224" mass="25911">MEHKQTLWLNTVTSGVGAWLLGRRDMPVQAGNNQPSCLLAVIFLKQNQLVIPLPPFFPIAHSQMSRTREQNLIFLFGFIMFNVKNRESHELRDNRRGQKRKKNKGRQTRHRLVECARYEKYQDYIKHDPQKTRKRRNKEGKPREGRWSDTQLLILCILSGVITLTPLSSSLSLFDSVRVEQSRTQWGMSTLRLDHGLAAVESPLRMSSTGVVQRPDNNVDGFLM</sequence>
<feature type="compositionally biased region" description="Basic residues" evidence="1">
    <location>
        <begin position="97"/>
        <end position="109"/>
    </location>
</feature>
<name>A0AAE1ECH4_9GAST</name>
<gene>
    <name evidence="2" type="ORF">RRG08_033203</name>
</gene>
<accession>A0AAE1ECH4</accession>
<dbReference type="EMBL" id="JAWDGP010000228">
    <property type="protein sequence ID" value="KAK3802544.1"/>
    <property type="molecule type" value="Genomic_DNA"/>
</dbReference>
<evidence type="ECO:0000256" key="1">
    <source>
        <dbReference type="SAM" id="MobiDB-lite"/>
    </source>
</evidence>
<dbReference type="AlphaFoldDB" id="A0AAE1ECH4"/>
<reference evidence="2" key="1">
    <citation type="journal article" date="2023" name="G3 (Bethesda)">
        <title>A reference genome for the long-term kleptoplast-retaining sea slug Elysia crispata morphotype clarki.</title>
        <authorList>
            <person name="Eastman K.E."/>
            <person name="Pendleton A.L."/>
            <person name="Shaikh M.A."/>
            <person name="Suttiyut T."/>
            <person name="Ogas R."/>
            <person name="Tomko P."/>
            <person name="Gavelis G."/>
            <person name="Widhalm J.R."/>
            <person name="Wisecaver J.H."/>
        </authorList>
    </citation>
    <scope>NUCLEOTIDE SEQUENCE</scope>
    <source>
        <strain evidence="2">ECLA1</strain>
    </source>
</reference>
<keyword evidence="3" id="KW-1185">Reference proteome</keyword>
<organism evidence="2 3">
    <name type="scientific">Elysia crispata</name>
    <name type="common">lettuce slug</name>
    <dbReference type="NCBI Taxonomy" id="231223"/>
    <lineage>
        <taxon>Eukaryota</taxon>
        <taxon>Metazoa</taxon>
        <taxon>Spiralia</taxon>
        <taxon>Lophotrochozoa</taxon>
        <taxon>Mollusca</taxon>
        <taxon>Gastropoda</taxon>
        <taxon>Heterobranchia</taxon>
        <taxon>Euthyneura</taxon>
        <taxon>Panpulmonata</taxon>
        <taxon>Sacoglossa</taxon>
        <taxon>Placobranchoidea</taxon>
        <taxon>Plakobranchidae</taxon>
        <taxon>Elysia</taxon>
    </lineage>
</organism>
<dbReference type="Proteomes" id="UP001283361">
    <property type="component" value="Unassembled WGS sequence"/>
</dbReference>